<name>A0A0C9XTA8_9AGAM</name>
<keyword evidence="2" id="KW-1185">Reference proteome</keyword>
<protein>
    <submittedName>
        <fullName evidence="1">Uncharacterized protein</fullName>
    </submittedName>
</protein>
<accession>A0A0C9XTA8</accession>
<sequence length="81" mass="9249">MQTHISIPGCNNKHQQLLKWQVVIPTLVDTFLSYLTWTMSKPLPTPPSTLSHCVRACKTKTSVIVCLYFNHMCISLVFRSN</sequence>
<gene>
    <name evidence="1" type="ORF">PISMIDRAFT_114975</name>
</gene>
<dbReference type="Proteomes" id="UP000054018">
    <property type="component" value="Unassembled WGS sequence"/>
</dbReference>
<dbReference type="OrthoDB" id="2691413at2759"/>
<dbReference type="HOGENOM" id="CLU_191666_1_0_1"/>
<evidence type="ECO:0000313" key="1">
    <source>
        <dbReference type="EMBL" id="KIK15555.1"/>
    </source>
</evidence>
<proteinExistence type="predicted"/>
<reference evidence="1 2" key="1">
    <citation type="submission" date="2014-04" db="EMBL/GenBank/DDBJ databases">
        <authorList>
            <consortium name="DOE Joint Genome Institute"/>
            <person name="Kuo A."/>
            <person name="Kohler A."/>
            <person name="Costa M.D."/>
            <person name="Nagy L.G."/>
            <person name="Floudas D."/>
            <person name="Copeland A."/>
            <person name="Barry K.W."/>
            <person name="Cichocki N."/>
            <person name="Veneault-Fourrey C."/>
            <person name="LaButti K."/>
            <person name="Lindquist E.A."/>
            <person name="Lipzen A."/>
            <person name="Lundell T."/>
            <person name="Morin E."/>
            <person name="Murat C."/>
            <person name="Sun H."/>
            <person name="Tunlid A."/>
            <person name="Henrissat B."/>
            <person name="Grigoriev I.V."/>
            <person name="Hibbett D.S."/>
            <person name="Martin F."/>
            <person name="Nordberg H.P."/>
            <person name="Cantor M.N."/>
            <person name="Hua S.X."/>
        </authorList>
    </citation>
    <scope>NUCLEOTIDE SEQUENCE [LARGE SCALE GENOMIC DNA]</scope>
    <source>
        <strain evidence="1 2">441</strain>
    </source>
</reference>
<organism evidence="1 2">
    <name type="scientific">Pisolithus microcarpus 441</name>
    <dbReference type="NCBI Taxonomy" id="765257"/>
    <lineage>
        <taxon>Eukaryota</taxon>
        <taxon>Fungi</taxon>
        <taxon>Dikarya</taxon>
        <taxon>Basidiomycota</taxon>
        <taxon>Agaricomycotina</taxon>
        <taxon>Agaricomycetes</taxon>
        <taxon>Agaricomycetidae</taxon>
        <taxon>Boletales</taxon>
        <taxon>Sclerodermatineae</taxon>
        <taxon>Pisolithaceae</taxon>
        <taxon>Pisolithus</taxon>
    </lineage>
</organism>
<dbReference type="AlphaFoldDB" id="A0A0C9XTA8"/>
<reference evidence="2" key="2">
    <citation type="submission" date="2015-01" db="EMBL/GenBank/DDBJ databases">
        <title>Evolutionary Origins and Diversification of the Mycorrhizal Mutualists.</title>
        <authorList>
            <consortium name="DOE Joint Genome Institute"/>
            <consortium name="Mycorrhizal Genomics Consortium"/>
            <person name="Kohler A."/>
            <person name="Kuo A."/>
            <person name="Nagy L.G."/>
            <person name="Floudas D."/>
            <person name="Copeland A."/>
            <person name="Barry K.W."/>
            <person name="Cichocki N."/>
            <person name="Veneault-Fourrey C."/>
            <person name="LaButti K."/>
            <person name="Lindquist E.A."/>
            <person name="Lipzen A."/>
            <person name="Lundell T."/>
            <person name="Morin E."/>
            <person name="Murat C."/>
            <person name="Riley R."/>
            <person name="Ohm R."/>
            <person name="Sun H."/>
            <person name="Tunlid A."/>
            <person name="Henrissat B."/>
            <person name="Grigoriev I.V."/>
            <person name="Hibbett D.S."/>
            <person name="Martin F."/>
        </authorList>
    </citation>
    <scope>NUCLEOTIDE SEQUENCE [LARGE SCALE GENOMIC DNA]</scope>
    <source>
        <strain evidence="2">441</strain>
    </source>
</reference>
<evidence type="ECO:0000313" key="2">
    <source>
        <dbReference type="Proteomes" id="UP000054018"/>
    </source>
</evidence>
<dbReference type="EMBL" id="KN833886">
    <property type="protein sequence ID" value="KIK15555.1"/>
    <property type="molecule type" value="Genomic_DNA"/>
</dbReference>